<evidence type="ECO:0000313" key="1">
    <source>
        <dbReference type="EMBL" id="KFB48267.1"/>
    </source>
</evidence>
<dbReference type="VEuPathDB" id="VectorBase:ASIC016392"/>
<dbReference type="EMBL" id="ATLV01023011">
    <property type="status" value="NOT_ANNOTATED_CDS"/>
    <property type="molecule type" value="Genomic_DNA"/>
</dbReference>
<dbReference type="EnsemblMetazoa" id="ASIC016392-RA">
    <property type="protein sequence ID" value="ASIC016392-PA"/>
    <property type="gene ID" value="ASIC016392"/>
</dbReference>
<accession>A0A084WDH3</accession>
<proteinExistence type="predicted"/>
<name>A0A084WDH3_ANOSI</name>
<organism evidence="1">
    <name type="scientific">Anopheles sinensis</name>
    <name type="common">Mosquito</name>
    <dbReference type="NCBI Taxonomy" id="74873"/>
    <lineage>
        <taxon>Eukaryota</taxon>
        <taxon>Metazoa</taxon>
        <taxon>Ecdysozoa</taxon>
        <taxon>Arthropoda</taxon>
        <taxon>Hexapoda</taxon>
        <taxon>Insecta</taxon>
        <taxon>Pterygota</taxon>
        <taxon>Neoptera</taxon>
        <taxon>Endopterygota</taxon>
        <taxon>Diptera</taxon>
        <taxon>Nematocera</taxon>
        <taxon>Culicoidea</taxon>
        <taxon>Culicidae</taxon>
        <taxon>Anophelinae</taxon>
        <taxon>Anopheles</taxon>
    </lineage>
</organism>
<evidence type="ECO:0000313" key="3">
    <source>
        <dbReference type="Proteomes" id="UP000030765"/>
    </source>
</evidence>
<evidence type="ECO:0000313" key="2">
    <source>
        <dbReference type="EnsemblMetazoa" id="ASIC016392-PA"/>
    </source>
</evidence>
<keyword evidence="3" id="KW-1185">Reference proteome</keyword>
<gene>
    <name evidence="1" type="ORF">ZHAS_00016392</name>
</gene>
<dbReference type="AlphaFoldDB" id="A0A084WDH3"/>
<dbReference type="Proteomes" id="UP000030765">
    <property type="component" value="Unassembled WGS sequence"/>
</dbReference>
<reference evidence="1 3" key="1">
    <citation type="journal article" date="2014" name="BMC Genomics">
        <title>Genome sequence of Anopheles sinensis provides insight into genetics basis of mosquito competence for malaria parasites.</title>
        <authorList>
            <person name="Zhou D."/>
            <person name="Zhang D."/>
            <person name="Ding G."/>
            <person name="Shi L."/>
            <person name="Hou Q."/>
            <person name="Ye Y."/>
            <person name="Xu Y."/>
            <person name="Zhou H."/>
            <person name="Xiong C."/>
            <person name="Li S."/>
            <person name="Yu J."/>
            <person name="Hong S."/>
            <person name="Yu X."/>
            <person name="Zou P."/>
            <person name="Chen C."/>
            <person name="Chang X."/>
            <person name="Wang W."/>
            <person name="Lv Y."/>
            <person name="Sun Y."/>
            <person name="Ma L."/>
            <person name="Shen B."/>
            <person name="Zhu C."/>
        </authorList>
    </citation>
    <scope>NUCLEOTIDE SEQUENCE [LARGE SCALE GENOMIC DNA]</scope>
</reference>
<sequence>MLSCEWQSVASSAIARKVTPVCLQQTFGKCEDERLSRRPNIERRSGAGVSFRFETMELGGVHLPLIMCLCVYVCKILNHHACVSQIMTGGNGTEEQKPSGRCLRLG</sequence>
<protein>
    <submittedName>
        <fullName evidence="1 2">Uncharacterized protein</fullName>
    </submittedName>
</protein>
<reference evidence="2" key="2">
    <citation type="submission" date="2020-05" db="UniProtKB">
        <authorList>
            <consortium name="EnsemblMetazoa"/>
        </authorList>
    </citation>
    <scope>IDENTIFICATION</scope>
</reference>
<dbReference type="EMBL" id="KE525339">
    <property type="protein sequence ID" value="KFB48267.1"/>
    <property type="molecule type" value="Genomic_DNA"/>
</dbReference>